<dbReference type="InterPro" id="IPR029064">
    <property type="entry name" value="Ribosomal_eL30-like_sf"/>
</dbReference>
<dbReference type="InterPro" id="IPR029026">
    <property type="entry name" value="tRNA_m1G_MTases_N"/>
</dbReference>
<keyword evidence="4 8" id="KW-0489">Methyltransferase</keyword>
<comment type="similarity">
    <text evidence="1">Belongs to the class IV-like SAM-binding methyltransferase superfamily. RNA methyltransferase TrmH family.</text>
</comment>
<evidence type="ECO:0000313" key="8">
    <source>
        <dbReference type="EMBL" id="VAW73380.1"/>
    </source>
</evidence>
<evidence type="ECO:0000256" key="3">
    <source>
        <dbReference type="ARBA" id="ARBA00022552"/>
    </source>
</evidence>
<keyword evidence="5 8" id="KW-0808">Transferase</keyword>
<evidence type="ECO:0000256" key="2">
    <source>
        <dbReference type="ARBA" id="ARBA00022490"/>
    </source>
</evidence>
<dbReference type="EC" id="2.1.1.185" evidence="8"/>
<evidence type="ECO:0000256" key="1">
    <source>
        <dbReference type="ARBA" id="ARBA00007228"/>
    </source>
</evidence>
<dbReference type="AlphaFoldDB" id="A0A3B0Y978"/>
<proteinExistence type="inferred from homology"/>
<dbReference type="GO" id="GO:0070039">
    <property type="term" value="F:rRNA (guanosine-2'-O-)-methyltransferase activity"/>
    <property type="evidence" value="ECO:0007669"/>
    <property type="project" value="TreeGrafter"/>
</dbReference>
<name>A0A3B0Y978_9ZZZZ</name>
<organism evidence="8">
    <name type="scientific">hydrothermal vent metagenome</name>
    <dbReference type="NCBI Taxonomy" id="652676"/>
    <lineage>
        <taxon>unclassified sequences</taxon>
        <taxon>metagenomes</taxon>
        <taxon>ecological metagenomes</taxon>
    </lineage>
</organism>
<dbReference type="PANTHER" id="PTHR46429">
    <property type="entry name" value="23S RRNA (GUANOSINE-2'-O-)-METHYLTRANSFERASE RLMB"/>
    <property type="match status" value="1"/>
</dbReference>
<dbReference type="SMART" id="SM00967">
    <property type="entry name" value="SpoU_sub_bind"/>
    <property type="match status" value="1"/>
</dbReference>
<evidence type="ECO:0000256" key="4">
    <source>
        <dbReference type="ARBA" id="ARBA00022603"/>
    </source>
</evidence>
<feature type="domain" description="RNA 2-O ribose methyltransferase substrate binding" evidence="7">
    <location>
        <begin position="8"/>
        <end position="84"/>
    </location>
</feature>
<dbReference type="HAMAP" id="MF_01887">
    <property type="entry name" value="23SrRNA_methyltr_B"/>
    <property type="match status" value="1"/>
</dbReference>
<dbReference type="SUPFAM" id="SSF75217">
    <property type="entry name" value="alpha/beta knot"/>
    <property type="match status" value="1"/>
</dbReference>
<dbReference type="InterPro" id="IPR001537">
    <property type="entry name" value="SpoU_MeTrfase"/>
</dbReference>
<dbReference type="GO" id="GO:0003723">
    <property type="term" value="F:RNA binding"/>
    <property type="evidence" value="ECO:0007669"/>
    <property type="project" value="InterPro"/>
</dbReference>
<dbReference type="Pfam" id="PF00588">
    <property type="entry name" value="SpoU_methylase"/>
    <property type="match status" value="1"/>
</dbReference>
<dbReference type="InterPro" id="IPR004441">
    <property type="entry name" value="rRNA_MeTrfase_TrmH"/>
</dbReference>
<accession>A0A3B0Y978</accession>
<dbReference type="SUPFAM" id="SSF55315">
    <property type="entry name" value="L30e-like"/>
    <property type="match status" value="1"/>
</dbReference>
<dbReference type="NCBIfam" id="TIGR00186">
    <property type="entry name" value="rRNA_methyl_3"/>
    <property type="match status" value="1"/>
</dbReference>
<dbReference type="FunFam" id="3.40.1280.10:FF:000008">
    <property type="entry name" value="Group 3 RNA methyltransferase TrmH"/>
    <property type="match status" value="1"/>
</dbReference>
<dbReference type="GO" id="GO:0005829">
    <property type="term" value="C:cytosol"/>
    <property type="evidence" value="ECO:0007669"/>
    <property type="project" value="TreeGrafter"/>
</dbReference>
<sequence>MAGGQKDVVFGFHAVTSVLRMRPHEIYDVWVDKSRVDQRAQLVLETARTRNIPVHHVGRSTLDKMAECDRHQGIVAKCQVSKGMPEKDLIPFIEKIEGAAFILVLDGIQDPHNLGACLRSANAAGVDAVLMPKDRAVGLTATVRKVASGAADITPIFQVTNLVRALKQLKDQGVWLTGLAEEATTSIYNSKLTGSIGLVMGAEGKGLRRLTRDTCDDLVNIPMAGQVESLNVSVAAGVCLYEVVRQKMINNHV</sequence>
<keyword evidence="6" id="KW-0949">S-adenosyl-L-methionine</keyword>
<dbReference type="InterPro" id="IPR024915">
    <property type="entry name" value="23S_rRNA_MeTrfase_RlmB"/>
</dbReference>
<protein>
    <submittedName>
        <fullName evidence="8">23S rRNA (Guanosine(2251)-2'-O)-methyltransferase</fullName>
        <ecNumber evidence="8">2.1.1.185</ecNumber>
    </submittedName>
</protein>
<keyword evidence="3" id="KW-0698">rRNA processing</keyword>
<evidence type="ECO:0000259" key="7">
    <source>
        <dbReference type="SMART" id="SM00967"/>
    </source>
</evidence>
<dbReference type="Gene3D" id="3.40.1280.10">
    <property type="match status" value="1"/>
</dbReference>
<dbReference type="Gene3D" id="3.30.1330.30">
    <property type="match status" value="1"/>
</dbReference>
<dbReference type="CDD" id="cd18103">
    <property type="entry name" value="SpoU-like_RlmB"/>
    <property type="match status" value="1"/>
</dbReference>
<evidence type="ECO:0000256" key="6">
    <source>
        <dbReference type="ARBA" id="ARBA00022691"/>
    </source>
</evidence>
<dbReference type="InterPro" id="IPR029028">
    <property type="entry name" value="Alpha/beta_knot_MTases"/>
</dbReference>
<gene>
    <name evidence="8" type="ORF">MNBD_GAMMA12-3342</name>
</gene>
<evidence type="ECO:0000256" key="5">
    <source>
        <dbReference type="ARBA" id="ARBA00022679"/>
    </source>
</evidence>
<dbReference type="Pfam" id="PF08032">
    <property type="entry name" value="SpoU_sub_bind"/>
    <property type="match status" value="1"/>
</dbReference>
<dbReference type="PANTHER" id="PTHR46429:SF1">
    <property type="entry name" value="23S RRNA (GUANOSINE-2'-O-)-METHYLTRANSFERASE RLMB"/>
    <property type="match status" value="1"/>
</dbReference>
<dbReference type="InterPro" id="IPR013123">
    <property type="entry name" value="SpoU_subst-bd"/>
</dbReference>
<keyword evidence="2" id="KW-0963">Cytoplasm</keyword>
<reference evidence="8" key="1">
    <citation type="submission" date="2018-06" db="EMBL/GenBank/DDBJ databases">
        <authorList>
            <person name="Zhirakovskaya E."/>
        </authorList>
    </citation>
    <scope>NUCLEOTIDE SEQUENCE</scope>
</reference>
<dbReference type="EMBL" id="UOFL01000043">
    <property type="protein sequence ID" value="VAW73380.1"/>
    <property type="molecule type" value="Genomic_DNA"/>
</dbReference>